<accession>A0A084WSV4</accession>
<keyword evidence="1" id="KW-0812">Transmembrane</keyword>
<reference evidence="3" key="2">
    <citation type="submission" date="2020-05" db="UniProtKB">
        <authorList>
            <consortium name="EnsemblMetazoa"/>
        </authorList>
    </citation>
    <scope>IDENTIFICATION</scope>
</reference>
<proteinExistence type="predicted"/>
<dbReference type="EMBL" id="KE525418">
    <property type="protein sequence ID" value="KFB53298.1"/>
    <property type="molecule type" value="Genomic_DNA"/>
</dbReference>
<evidence type="ECO:0000313" key="2">
    <source>
        <dbReference type="EMBL" id="KFB53298.1"/>
    </source>
</evidence>
<keyword evidence="4" id="KW-1185">Reference proteome</keyword>
<gene>
    <name evidence="2" type="ORF">ZHAS_00021603</name>
</gene>
<evidence type="ECO:0000256" key="1">
    <source>
        <dbReference type="SAM" id="Phobius"/>
    </source>
</evidence>
<evidence type="ECO:0000313" key="4">
    <source>
        <dbReference type="Proteomes" id="UP000030765"/>
    </source>
</evidence>
<protein>
    <submittedName>
        <fullName evidence="2 3">Dvir\GJ17601-PA-like protein</fullName>
    </submittedName>
</protein>
<sequence>MIARWSMAYGFFLRFNRSNMFPEKQTDGSIHQTSGSGHEFSYIAPARSAFPLSGRCGMEWKSCHFATVISGPKNMDDFDKFRPVSQPTTSLSYLLVGLCAAASNAGLETKSVGKSKSRPRGPRWNGILQIIGGPVGDKMPEVTGNGKNLLSRSREKLKLMVMVMVMMMCLEVRLGAYVFGWIIRRGV</sequence>
<reference evidence="2 4" key="1">
    <citation type="journal article" date="2014" name="BMC Genomics">
        <title>Genome sequence of Anopheles sinensis provides insight into genetics basis of mosquito competence for malaria parasites.</title>
        <authorList>
            <person name="Zhou D."/>
            <person name="Zhang D."/>
            <person name="Ding G."/>
            <person name="Shi L."/>
            <person name="Hou Q."/>
            <person name="Ye Y."/>
            <person name="Xu Y."/>
            <person name="Zhou H."/>
            <person name="Xiong C."/>
            <person name="Li S."/>
            <person name="Yu J."/>
            <person name="Hong S."/>
            <person name="Yu X."/>
            <person name="Zou P."/>
            <person name="Chen C."/>
            <person name="Chang X."/>
            <person name="Wang W."/>
            <person name="Lv Y."/>
            <person name="Sun Y."/>
            <person name="Ma L."/>
            <person name="Shen B."/>
            <person name="Zhu C."/>
        </authorList>
    </citation>
    <scope>NUCLEOTIDE SEQUENCE [LARGE SCALE GENOMIC DNA]</scope>
</reference>
<dbReference type="EMBL" id="ATLV01026736">
    <property type="status" value="NOT_ANNOTATED_CDS"/>
    <property type="molecule type" value="Genomic_DNA"/>
</dbReference>
<keyword evidence="1" id="KW-1133">Transmembrane helix</keyword>
<dbReference type="Proteomes" id="UP000030765">
    <property type="component" value="Unassembled WGS sequence"/>
</dbReference>
<dbReference type="AlphaFoldDB" id="A0A084WSV4"/>
<feature type="transmembrane region" description="Helical" evidence="1">
    <location>
        <begin position="159"/>
        <end position="183"/>
    </location>
</feature>
<evidence type="ECO:0000313" key="3">
    <source>
        <dbReference type="EnsemblMetazoa" id="ASIC021603-PA"/>
    </source>
</evidence>
<dbReference type="VEuPathDB" id="VectorBase:ASIC021603"/>
<name>A0A084WSV4_ANOSI</name>
<organism evidence="2">
    <name type="scientific">Anopheles sinensis</name>
    <name type="common">Mosquito</name>
    <dbReference type="NCBI Taxonomy" id="74873"/>
    <lineage>
        <taxon>Eukaryota</taxon>
        <taxon>Metazoa</taxon>
        <taxon>Ecdysozoa</taxon>
        <taxon>Arthropoda</taxon>
        <taxon>Hexapoda</taxon>
        <taxon>Insecta</taxon>
        <taxon>Pterygota</taxon>
        <taxon>Neoptera</taxon>
        <taxon>Endopterygota</taxon>
        <taxon>Diptera</taxon>
        <taxon>Nematocera</taxon>
        <taxon>Culicoidea</taxon>
        <taxon>Culicidae</taxon>
        <taxon>Anophelinae</taxon>
        <taxon>Anopheles</taxon>
    </lineage>
</organism>
<keyword evidence="1" id="KW-0472">Membrane</keyword>
<dbReference type="EnsemblMetazoa" id="ASIC021603-RA">
    <property type="protein sequence ID" value="ASIC021603-PA"/>
    <property type="gene ID" value="ASIC021603"/>
</dbReference>